<dbReference type="InterPro" id="IPR008557">
    <property type="entry name" value="PhoX"/>
</dbReference>
<feature type="region of interest" description="Disordered" evidence="1">
    <location>
        <begin position="1"/>
        <end position="63"/>
    </location>
</feature>
<dbReference type="SUPFAM" id="SSF50956">
    <property type="entry name" value="Thermostable phytase (3-phytase)"/>
    <property type="match status" value="1"/>
</dbReference>
<dbReference type="RefSeq" id="WP_344511838.1">
    <property type="nucleotide sequence ID" value="NZ_BAAATU010000022.1"/>
</dbReference>
<reference evidence="3" key="1">
    <citation type="journal article" date="2019" name="Int. J. Syst. Evol. Microbiol.">
        <title>The Global Catalogue of Microorganisms (GCM) 10K type strain sequencing project: providing services to taxonomists for standard genome sequencing and annotation.</title>
        <authorList>
            <consortium name="The Broad Institute Genomics Platform"/>
            <consortium name="The Broad Institute Genome Sequencing Center for Infectious Disease"/>
            <person name="Wu L."/>
            <person name="Ma J."/>
        </authorList>
    </citation>
    <scope>NUCLEOTIDE SEQUENCE [LARGE SCALE GENOMIC DNA]</scope>
    <source>
        <strain evidence="3">JCM 4147</strain>
    </source>
</reference>
<gene>
    <name evidence="2" type="ORF">ACFP1B_31220</name>
</gene>
<dbReference type="EMBL" id="JBHSPU010000030">
    <property type="protein sequence ID" value="MFC5917864.1"/>
    <property type="molecule type" value="Genomic_DNA"/>
</dbReference>
<keyword evidence="3" id="KW-1185">Reference proteome</keyword>
<dbReference type="PROSITE" id="PS51318">
    <property type="entry name" value="TAT"/>
    <property type="match status" value="1"/>
</dbReference>
<accession>A0ABW1GSU3</accession>
<feature type="compositionally biased region" description="Polar residues" evidence="1">
    <location>
        <begin position="1"/>
        <end position="11"/>
    </location>
</feature>
<evidence type="ECO:0000313" key="3">
    <source>
        <dbReference type="Proteomes" id="UP001596200"/>
    </source>
</evidence>
<organism evidence="2 3">
    <name type="scientific">Streptomyces pulveraceus</name>
    <dbReference type="NCBI Taxonomy" id="68258"/>
    <lineage>
        <taxon>Bacteria</taxon>
        <taxon>Bacillati</taxon>
        <taxon>Actinomycetota</taxon>
        <taxon>Actinomycetes</taxon>
        <taxon>Kitasatosporales</taxon>
        <taxon>Streptomycetaceae</taxon>
        <taxon>Streptomyces</taxon>
    </lineage>
</organism>
<dbReference type="InterPro" id="IPR006311">
    <property type="entry name" value="TAT_signal"/>
</dbReference>
<name>A0ABW1GSU3_9ACTN</name>
<dbReference type="PANTHER" id="PTHR35399:SF4">
    <property type="entry name" value="MEMBRANE PROTEIN"/>
    <property type="match status" value="1"/>
</dbReference>
<dbReference type="PANTHER" id="PTHR35399">
    <property type="entry name" value="SLR8030 PROTEIN"/>
    <property type="match status" value="1"/>
</dbReference>
<dbReference type="Pfam" id="PF05787">
    <property type="entry name" value="PhoX"/>
    <property type="match status" value="2"/>
</dbReference>
<dbReference type="Proteomes" id="UP001596200">
    <property type="component" value="Unassembled WGS sequence"/>
</dbReference>
<protein>
    <submittedName>
        <fullName evidence="2">Alkaline phosphatase PhoX</fullName>
    </submittedName>
</protein>
<evidence type="ECO:0000313" key="2">
    <source>
        <dbReference type="EMBL" id="MFC5917864.1"/>
    </source>
</evidence>
<sequence length="511" mass="54377">MSSETSETSRPTAKASRPIAEAPRPTAEASHLTAEAPRPTTEASRPGTEAPRPTEEASRPTATRRQVLAGGGAAVAAIAFTGAFSELFAGTAAARGHRGYGPLVPDPDGLLDLPKGFRYRVLSREGDRLRSGEGQVPSNCDGMAAFAGRHGHVRLVRNHENRVTAKIQVPVVEGLTYDPMGKGGCTALELDGRNNVLGERVAIAGTAVNCAGGRTPWNTWLTCEETEDRAGTNGYTKDHGFIFEVDGADPHRTGAVPLTAMGRFQHEAIAIDPKSGIVYETEDAFEKPFGLFYRFLPRKPLGGTGSLRAGGHLEAMRVPGVPDLSVIQETGASFEGIEWVPVPDPLATGTPIRFQDFGPRGITHAQKLEGCYWGGSSVYFVSSFAHSAEGSAADHYGQVWRYEPKRRRLTLVIVFGPGTDVQLPGESPDNICLAADGGLMICEDGGGAQHVFGLTRGGEVYAMARGRQNIGTPEKPEWGEFAGVTFAPDGGTMYVNCYTPGTTFAVTGPWH</sequence>
<comment type="caution">
    <text evidence="2">The sequence shown here is derived from an EMBL/GenBank/DDBJ whole genome shotgun (WGS) entry which is preliminary data.</text>
</comment>
<proteinExistence type="predicted"/>
<evidence type="ECO:0000256" key="1">
    <source>
        <dbReference type="SAM" id="MobiDB-lite"/>
    </source>
</evidence>